<organism evidence="8 9">
    <name type="scientific">Olpidium bornovanus</name>
    <dbReference type="NCBI Taxonomy" id="278681"/>
    <lineage>
        <taxon>Eukaryota</taxon>
        <taxon>Fungi</taxon>
        <taxon>Fungi incertae sedis</taxon>
        <taxon>Olpidiomycota</taxon>
        <taxon>Olpidiomycotina</taxon>
        <taxon>Olpidiomycetes</taxon>
        <taxon>Olpidiales</taxon>
        <taxon>Olpidiaceae</taxon>
        <taxon>Olpidium</taxon>
    </lineage>
</organism>
<dbReference type="EMBL" id="JAEFCI010008617">
    <property type="protein sequence ID" value="KAG5458350.1"/>
    <property type="molecule type" value="Genomic_DNA"/>
</dbReference>
<dbReference type="AlphaFoldDB" id="A0A8H7ZSA3"/>
<comment type="caution">
    <text evidence="8">The sequence shown here is derived from an EMBL/GenBank/DDBJ whole genome shotgun (WGS) entry which is preliminary data.</text>
</comment>
<keyword evidence="4" id="KW-0479">Metal-binding</keyword>
<evidence type="ECO:0000256" key="2">
    <source>
        <dbReference type="ARBA" id="ARBA00022884"/>
    </source>
</evidence>
<dbReference type="OrthoDB" id="4822at2759"/>
<keyword evidence="4" id="KW-0863">Zinc-finger</keyword>
<gene>
    <name evidence="8" type="ORF">BJ554DRAFT_1434</name>
</gene>
<dbReference type="InterPro" id="IPR013087">
    <property type="entry name" value="Znf_C2H2_type"/>
</dbReference>
<name>A0A8H7ZSA3_9FUNG</name>
<sequence>MAQQMAKWNTKKKQAVVEQTEDAPTTQVCASPAVELQALDEPDNFIDFNINACLLCERQFASAQTLQKHQQMSELHRRREMYGQPSTPVPDQHQPFRGGKRKVGTRRGAQLAQPAEIPYEQPAACVIGEENIGNRMLKNMGWSQGTGLGKDGSGIIHPIQCPDETCQAEGYARGVGLGAAATNLSDVYDANDSYQEKVKKLVRTRGLARAARDYGFF</sequence>
<keyword evidence="2" id="KW-0694">RNA-binding</keyword>
<proteinExistence type="predicted"/>
<evidence type="ECO:0000256" key="5">
    <source>
        <dbReference type="SAM" id="MobiDB-lite"/>
    </source>
</evidence>
<protein>
    <recommendedName>
        <fullName evidence="10">G-patch domain-containing protein</fullName>
    </recommendedName>
</protein>
<dbReference type="SMART" id="SM00443">
    <property type="entry name" value="G_patch"/>
    <property type="match status" value="1"/>
</dbReference>
<dbReference type="PROSITE" id="PS50174">
    <property type="entry name" value="G_PATCH"/>
    <property type="match status" value="1"/>
</dbReference>
<accession>A0A8H7ZSA3</accession>
<feature type="domain" description="G-patch" evidence="7">
    <location>
        <begin position="129"/>
        <end position="182"/>
    </location>
</feature>
<keyword evidence="4" id="KW-0862">Zinc</keyword>
<evidence type="ECO:0000259" key="6">
    <source>
        <dbReference type="PROSITE" id="PS50157"/>
    </source>
</evidence>
<dbReference type="PANTHER" id="PTHR13948:SF3">
    <property type="entry name" value="FI21118P1"/>
    <property type="match status" value="1"/>
</dbReference>
<dbReference type="Pfam" id="PF01585">
    <property type="entry name" value="G-patch"/>
    <property type="match status" value="1"/>
</dbReference>
<feature type="domain" description="C2H2-type" evidence="6">
    <location>
        <begin position="51"/>
        <end position="81"/>
    </location>
</feature>
<dbReference type="GO" id="GO:0005634">
    <property type="term" value="C:nucleus"/>
    <property type="evidence" value="ECO:0007669"/>
    <property type="project" value="UniProtKB-SubCell"/>
</dbReference>
<dbReference type="GO" id="GO:0008270">
    <property type="term" value="F:zinc ion binding"/>
    <property type="evidence" value="ECO:0007669"/>
    <property type="project" value="UniProtKB-KW"/>
</dbReference>
<evidence type="ECO:0000313" key="9">
    <source>
        <dbReference type="Proteomes" id="UP000673691"/>
    </source>
</evidence>
<keyword evidence="3" id="KW-0539">Nucleus</keyword>
<evidence type="ECO:0000256" key="4">
    <source>
        <dbReference type="PROSITE-ProRule" id="PRU00042"/>
    </source>
</evidence>
<evidence type="ECO:0000313" key="8">
    <source>
        <dbReference type="EMBL" id="KAG5458350.1"/>
    </source>
</evidence>
<dbReference type="PROSITE" id="PS50157">
    <property type="entry name" value="ZINC_FINGER_C2H2_2"/>
    <property type="match status" value="1"/>
</dbReference>
<dbReference type="InterPro" id="IPR000467">
    <property type="entry name" value="G_patch_dom"/>
</dbReference>
<reference evidence="8 9" key="1">
    <citation type="journal article" name="Sci. Rep.">
        <title>Genome-scale phylogenetic analyses confirm Olpidium as the closest living zoosporic fungus to the non-flagellated, terrestrial fungi.</title>
        <authorList>
            <person name="Chang Y."/>
            <person name="Rochon D."/>
            <person name="Sekimoto S."/>
            <person name="Wang Y."/>
            <person name="Chovatia M."/>
            <person name="Sandor L."/>
            <person name="Salamov A."/>
            <person name="Grigoriev I.V."/>
            <person name="Stajich J.E."/>
            <person name="Spatafora J.W."/>
        </authorList>
    </citation>
    <scope>NUCLEOTIDE SEQUENCE [LARGE SCALE GENOMIC DNA]</scope>
    <source>
        <strain evidence="8">S191</strain>
    </source>
</reference>
<dbReference type="PANTHER" id="PTHR13948">
    <property type="entry name" value="RNA-BINDING PROTEIN"/>
    <property type="match status" value="1"/>
</dbReference>
<dbReference type="Proteomes" id="UP000673691">
    <property type="component" value="Unassembled WGS sequence"/>
</dbReference>
<feature type="region of interest" description="Disordered" evidence="5">
    <location>
        <begin position="84"/>
        <end position="103"/>
    </location>
</feature>
<dbReference type="GO" id="GO:0000398">
    <property type="term" value="P:mRNA splicing, via spliceosome"/>
    <property type="evidence" value="ECO:0007669"/>
    <property type="project" value="TreeGrafter"/>
</dbReference>
<dbReference type="GO" id="GO:0003723">
    <property type="term" value="F:RNA binding"/>
    <property type="evidence" value="ECO:0007669"/>
    <property type="project" value="UniProtKB-KW"/>
</dbReference>
<keyword evidence="9" id="KW-1185">Reference proteome</keyword>
<evidence type="ECO:0008006" key="10">
    <source>
        <dbReference type="Google" id="ProtNLM"/>
    </source>
</evidence>
<evidence type="ECO:0000259" key="7">
    <source>
        <dbReference type="PROSITE" id="PS50174"/>
    </source>
</evidence>
<comment type="subcellular location">
    <subcellularLocation>
        <location evidence="1">Nucleus</location>
    </subcellularLocation>
</comment>
<evidence type="ECO:0000256" key="1">
    <source>
        <dbReference type="ARBA" id="ARBA00004123"/>
    </source>
</evidence>
<evidence type="ECO:0000256" key="3">
    <source>
        <dbReference type="ARBA" id="ARBA00023242"/>
    </source>
</evidence>